<evidence type="ECO:0000259" key="3">
    <source>
        <dbReference type="PROSITE" id="PS50042"/>
    </source>
</evidence>
<dbReference type="EMBL" id="AZHX01001618">
    <property type="protein sequence ID" value="ETX01464.1"/>
    <property type="molecule type" value="Genomic_DNA"/>
</dbReference>
<dbReference type="Pfam" id="PF03445">
    <property type="entry name" value="DUF294"/>
    <property type="match status" value="1"/>
</dbReference>
<feature type="domain" description="CBS" evidence="4">
    <location>
        <begin position="223"/>
        <end position="279"/>
    </location>
</feature>
<dbReference type="Proteomes" id="UP000019140">
    <property type="component" value="Unassembled WGS sequence"/>
</dbReference>
<dbReference type="CDD" id="cd00038">
    <property type="entry name" value="CAP_ED"/>
    <property type="match status" value="1"/>
</dbReference>
<evidence type="ECO:0008006" key="7">
    <source>
        <dbReference type="Google" id="ProtNLM"/>
    </source>
</evidence>
<dbReference type="CDD" id="cd02205">
    <property type="entry name" value="CBS_pair_SF"/>
    <property type="match status" value="1"/>
</dbReference>
<dbReference type="InterPro" id="IPR046342">
    <property type="entry name" value="CBS_dom_sf"/>
</dbReference>
<protein>
    <recommendedName>
        <fullName evidence="7">Cyclic nucleotide-binding domain-containing protein</fullName>
    </recommendedName>
</protein>
<proteinExistence type="predicted"/>
<reference evidence="5 6" key="1">
    <citation type="journal article" date="2014" name="Nature">
        <title>An environmental bacterial taxon with a large and distinct metabolic repertoire.</title>
        <authorList>
            <person name="Wilson M.C."/>
            <person name="Mori T."/>
            <person name="Ruckert C."/>
            <person name="Uria A.R."/>
            <person name="Helf M.J."/>
            <person name="Takada K."/>
            <person name="Gernert C."/>
            <person name="Steffens U.A."/>
            <person name="Heycke N."/>
            <person name="Schmitt S."/>
            <person name="Rinke C."/>
            <person name="Helfrich E.J."/>
            <person name="Brachmann A.O."/>
            <person name="Gurgui C."/>
            <person name="Wakimoto T."/>
            <person name="Kracht M."/>
            <person name="Crusemann M."/>
            <person name="Hentschel U."/>
            <person name="Abe I."/>
            <person name="Matsunaga S."/>
            <person name="Kalinowski J."/>
            <person name="Takeyama H."/>
            <person name="Piel J."/>
        </authorList>
    </citation>
    <scope>NUCLEOTIDE SEQUENCE [LARGE SCALE GENOMIC DNA]</scope>
    <source>
        <strain evidence="6">TSY2</strain>
    </source>
</reference>
<dbReference type="CDD" id="cd05401">
    <property type="entry name" value="NT_GlnE_GlnD_like"/>
    <property type="match status" value="1"/>
</dbReference>
<dbReference type="SUPFAM" id="SSF54631">
    <property type="entry name" value="CBS-domain pair"/>
    <property type="match status" value="1"/>
</dbReference>
<gene>
    <name evidence="5" type="ORF">ETSY2_37195</name>
</gene>
<dbReference type="PROSITE" id="PS50042">
    <property type="entry name" value="CNMP_BINDING_3"/>
    <property type="match status" value="1"/>
</dbReference>
<feature type="non-terminal residue" evidence="5">
    <location>
        <position position="439"/>
    </location>
</feature>
<dbReference type="InterPro" id="IPR051257">
    <property type="entry name" value="Diverse_CBS-Domain"/>
</dbReference>
<dbReference type="InterPro" id="IPR018490">
    <property type="entry name" value="cNMP-bd_dom_sf"/>
</dbReference>
<feature type="domain" description="Cyclic nucleotide-binding" evidence="3">
    <location>
        <begin position="20"/>
        <end position="118"/>
    </location>
</feature>
<dbReference type="InterPro" id="IPR000644">
    <property type="entry name" value="CBS_dom"/>
</dbReference>
<dbReference type="AlphaFoldDB" id="W4LTT3"/>
<dbReference type="PANTHER" id="PTHR43080">
    <property type="entry name" value="CBS DOMAIN-CONTAINING PROTEIN CBSX3, MITOCHONDRIAL"/>
    <property type="match status" value="1"/>
</dbReference>
<dbReference type="Pfam" id="PF00027">
    <property type="entry name" value="cNMP_binding"/>
    <property type="match status" value="1"/>
</dbReference>
<feature type="domain" description="CBS" evidence="4">
    <location>
        <begin position="159"/>
        <end position="219"/>
    </location>
</feature>
<keyword evidence="6" id="KW-1185">Reference proteome</keyword>
<evidence type="ECO:0000256" key="1">
    <source>
        <dbReference type="ARBA" id="ARBA00023122"/>
    </source>
</evidence>
<sequence length="439" mass="48849">MAVAGFSFPYRVDVLQRTRNFKDLEPDVLEALIESAKTYAVKAGQALFRAGEPFGNVVYILYAGHMRQRWQSGDEQDVPLGDVLALANYLDRAPHGSTAQAVTDCALLGLTSSALQHLERDHAALFNCLHHIIARKLRARNPARDVNRGALAQPVRHVMTTPIATCAPLLTLRDGLSMMQERRIGSLVVTGHDNKWIGLLTHASLAEAMLLHQAKPDDPILHAMQRPPAVEPETPLWQVQELQQQHKAKYVVVADQGMPIGMVSQTDILSTLITSPGTLLPHIGQAQSTRELAGLKARLAEEAAEIREANHWARSSVRFLSETHLAIQRRAIDLTLREMAPDRAPLPFAIFIMGSGGRKEMLLDPDQDNGLIIADDPKAHEPDVQAWFQHFGERLNLQLAEVGYRLCLGDIMVRNPQYRHTLAAWKQQIDAMVDRPTEE</sequence>
<dbReference type="Gene3D" id="2.60.120.10">
    <property type="entry name" value="Jelly Rolls"/>
    <property type="match status" value="1"/>
</dbReference>
<dbReference type="PROSITE" id="PS51371">
    <property type="entry name" value="CBS"/>
    <property type="match status" value="2"/>
</dbReference>
<evidence type="ECO:0000313" key="5">
    <source>
        <dbReference type="EMBL" id="ETX01464.1"/>
    </source>
</evidence>
<comment type="caution">
    <text evidence="5">The sequence shown here is derived from an EMBL/GenBank/DDBJ whole genome shotgun (WGS) entry which is preliminary data.</text>
</comment>
<dbReference type="SUPFAM" id="SSF51206">
    <property type="entry name" value="cAMP-binding domain-like"/>
    <property type="match status" value="1"/>
</dbReference>
<evidence type="ECO:0000313" key="6">
    <source>
        <dbReference type="Proteomes" id="UP000019140"/>
    </source>
</evidence>
<dbReference type="Gene3D" id="3.10.580.10">
    <property type="entry name" value="CBS-domain"/>
    <property type="match status" value="1"/>
</dbReference>
<evidence type="ECO:0000256" key="2">
    <source>
        <dbReference type="PROSITE-ProRule" id="PRU00703"/>
    </source>
</evidence>
<name>W4LTT3_9BACT</name>
<organism evidence="5 6">
    <name type="scientific">Candidatus Entotheonella gemina</name>
    <dbReference type="NCBI Taxonomy" id="1429439"/>
    <lineage>
        <taxon>Bacteria</taxon>
        <taxon>Pseudomonadati</taxon>
        <taxon>Nitrospinota/Tectimicrobiota group</taxon>
        <taxon>Candidatus Tectimicrobiota</taxon>
        <taxon>Candidatus Entotheonellia</taxon>
        <taxon>Candidatus Entotheonellales</taxon>
        <taxon>Candidatus Entotheonellaceae</taxon>
        <taxon>Candidatus Entotheonella</taxon>
    </lineage>
</organism>
<accession>W4LTT3</accession>
<keyword evidence="1 2" id="KW-0129">CBS domain</keyword>
<dbReference type="InterPro" id="IPR000595">
    <property type="entry name" value="cNMP-bd_dom"/>
</dbReference>
<dbReference type="Pfam" id="PF00571">
    <property type="entry name" value="CBS"/>
    <property type="match status" value="2"/>
</dbReference>
<dbReference type="PANTHER" id="PTHR43080:SF2">
    <property type="entry name" value="CBS DOMAIN-CONTAINING PROTEIN"/>
    <property type="match status" value="1"/>
</dbReference>
<dbReference type="SMART" id="SM00116">
    <property type="entry name" value="CBS"/>
    <property type="match status" value="2"/>
</dbReference>
<dbReference type="InterPro" id="IPR005105">
    <property type="entry name" value="GlnD_Uridyltrans_N"/>
</dbReference>
<dbReference type="HOGENOM" id="CLU_027866_0_0_7"/>
<evidence type="ECO:0000259" key="4">
    <source>
        <dbReference type="PROSITE" id="PS51371"/>
    </source>
</evidence>
<dbReference type="GO" id="GO:0008773">
    <property type="term" value="F:[protein-PII] uridylyltransferase activity"/>
    <property type="evidence" value="ECO:0007669"/>
    <property type="project" value="InterPro"/>
</dbReference>
<dbReference type="InterPro" id="IPR014710">
    <property type="entry name" value="RmlC-like_jellyroll"/>
</dbReference>